<feature type="transmembrane region" description="Helical" evidence="6">
    <location>
        <begin position="110"/>
        <end position="131"/>
    </location>
</feature>
<feature type="transmembrane region" description="Helical" evidence="6">
    <location>
        <begin position="294"/>
        <end position="324"/>
    </location>
</feature>
<evidence type="ECO:0000313" key="9">
    <source>
        <dbReference type="WBParaSite" id="maker-uti_cns_0006753-snap-gene-0.4-mRNA-1"/>
    </source>
</evidence>
<dbReference type="InterPro" id="IPR029485">
    <property type="entry name" value="CAT_C"/>
</dbReference>
<feature type="transmembrane region" description="Helical" evidence="6">
    <location>
        <begin position="344"/>
        <end position="372"/>
    </location>
</feature>
<dbReference type="Gene3D" id="1.20.1740.10">
    <property type="entry name" value="Amino acid/polyamine transporter I"/>
    <property type="match status" value="2"/>
</dbReference>
<dbReference type="GO" id="GO:0005886">
    <property type="term" value="C:plasma membrane"/>
    <property type="evidence" value="ECO:0007669"/>
    <property type="project" value="TreeGrafter"/>
</dbReference>
<feature type="transmembrane region" description="Helical" evidence="6">
    <location>
        <begin position="264"/>
        <end position="282"/>
    </location>
</feature>
<sequence length="693" mass="75022">LAMSPAAFSLGGSLSYYATLLLSIVTRKKTVDEAHLADTKLSRCLGTLDLVALGVGSTLGAGVYVIAGEVAQKTTGPAVIVSFFIAAAASVLAGLCYAEFGARVPKSGSAYVYSYVTVGELMAFVIGWNLILEYAIGTASVARAWSQNFDSLLGGRVINIFRQYLTMSVPGIAKYPDFFAFGIVLLLTLVIAFGVKESAWVTKAFTLVNLMVLATVVIAGSWLADGANWRIRPGPNGTVEFGNATYAASRIGAGGFMPFGLRSIVSGAGTCFYAFVGFDAIATTGEEAKNPQKAIPVSIIVSLAICFAAYFSLSTVLTLIQPYFALDPLAPLPAAFAAQGWRVANYIIAVGAVCALSTSLLGAMFPLPRIVYAMASDGLLFRFLASVNRRLSTPLVATLITGLLSAVMACLFELKELVDMMSIGTLLAYTLVAISVLILRGNRDDLRHPDAEEPPGSVDIRVVTHRQQQRLPADRLKPEKQERQQERGSSDSDSADAVLVCDPHSGGLADLSTHFRQHRRMTWREYLRLSFRPESTAPTRFSESVNRRNTFLFLAAATLLAFLTENYPDRMHQPGVLLPTLAAFAACFGLLFSLYRQPENAKPVAFRVPAVPFVPCLSVFINVYLMMALPSGTWVRFLVWMTIGMAIYCLYGARSSTEHARQTIRKMRGIRLAIELDADGGQEVSQMMDKEQD</sequence>
<dbReference type="GO" id="GO:0015189">
    <property type="term" value="F:L-lysine transmembrane transporter activity"/>
    <property type="evidence" value="ECO:0007669"/>
    <property type="project" value="TreeGrafter"/>
</dbReference>
<feature type="domain" description="Cationic amino acid transporter C-terminal" evidence="7">
    <location>
        <begin position="606"/>
        <end position="656"/>
    </location>
</feature>
<feature type="transmembrane region" description="Helical" evidence="6">
    <location>
        <begin position="6"/>
        <end position="25"/>
    </location>
</feature>
<evidence type="ECO:0000313" key="8">
    <source>
        <dbReference type="Proteomes" id="UP000095280"/>
    </source>
</evidence>
<comment type="subcellular location">
    <subcellularLocation>
        <location evidence="1">Membrane</location>
        <topology evidence="1">Multi-pass membrane protein</topology>
    </subcellularLocation>
</comment>
<keyword evidence="4 6" id="KW-0472">Membrane</keyword>
<feature type="transmembrane region" description="Helical" evidence="6">
    <location>
        <begin position="46"/>
        <end position="67"/>
    </location>
</feature>
<proteinExistence type="predicted"/>
<reference evidence="9" key="1">
    <citation type="submission" date="2016-11" db="UniProtKB">
        <authorList>
            <consortium name="WormBaseParasite"/>
        </authorList>
    </citation>
    <scope>IDENTIFICATION</scope>
</reference>
<dbReference type="Pfam" id="PF13906">
    <property type="entry name" value="AA_permease_C"/>
    <property type="match status" value="1"/>
</dbReference>
<dbReference type="PANTHER" id="PTHR43243:SF105">
    <property type="entry name" value="CATIONIC AMINO ACID TRANSPORTER C-TERMINAL DOMAIN-CONTAINING PROTEIN"/>
    <property type="match status" value="1"/>
</dbReference>
<evidence type="ECO:0000259" key="7">
    <source>
        <dbReference type="Pfam" id="PF13906"/>
    </source>
</evidence>
<name>A0A1I8HL10_9PLAT</name>
<feature type="compositionally biased region" description="Basic and acidic residues" evidence="5">
    <location>
        <begin position="472"/>
        <end position="490"/>
    </location>
</feature>
<dbReference type="FunFam" id="1.20.1740.10:FF:000050">
    <property type="entry name" value="MGC157082 protein"/>
    <property type="match status" value="1"/>
</dbReference>
<feature type="transmembrane region" description="Helical" evidence="6">
    <location>
        <begin position="604"/>
        <end position="627"/>
    </location>
</feature>
<evidence type="ECO:0000256" key="6">
    <source>
        <dbReference type="SAM" id="Phobius"/>
    </source>
</evidence>
<keyword evidence="2 6" id="KW-0812">Transmembrane</keyword>
<dbReference type="GO" id="GO:0061459">
    <property type="term" value="F:L-arginine transmembrane transporter activity"/>
    <property type="evidence" value="ECO:0007669"/>
    <property type="project" value="TreeGrafter"/>
</dbReference>
<feature type="region of interest" description="Disordered" evidence="5">
    <location>
        <begin position="467"/>
        <end position="497"/>
    </location>
</feature>
<feature type="transmembrane region" description="Helical" evidence="6">
    <location>
        <begin position="574"/>
        <end position="592"/>
    </location>
</feature>
<keyword evidence="3 6" id="KW-1133">Transmembrane helix</keyword>
<evidence type="ECO:0000256" key="1">
    <source>
        <dbReference type="ARBA" id="ARBA00004141"/>
    </source>
</evidence>
<evidence type="ECO:0000256" key="4">
    <source>
        <dbReference type="ARBA" id="ARBA00023136"/>
    </source>
</evidence>
<dbReference type="GO" id="GO:0097638">
    <property type="term" value="P:L-arginine import across plasma membrane"/>
    <property type="evidence" value="ECO:0007669"/>
    <property type="project" value="TreeGrafter"/>
</dbReference>
<feature type="transmembrane region" description="Helical" evidence="6">
    <location>
        <begin position="550"/>
        <end position="568"/>
    </location>
</feature>
<dbReference type="Pfam" id="PF13520">
    <property type="entry name" value="AA_permease_2"/>
    <property type="match status" value="1"/>
</dbReference>
<feature type="transmembrane region" description="Helical" evidence="6">
    <location>
        <begin position="207"/>
        <end position="224"/>
    </location>
</feature>
<feature type="transmembrane region" description="Helical" evidence="6">
    <location>
        <begin position="420"/>
        <end position="439"/>
    </location>
</feature>
<evidence type="ECO:0000256" key="2">
    <source>
        <dbReference type="ARBA" id="ARBA00022692"/>
    </source>
</evidence>
<organism evidence="8 9">
    <name type="scientific">Macrostomum lignano</name>
    <dbReference type="NCBI Taxonomy" id="282301"/>
    <lineage>
        <taxon>Eukaryota</taxon>
        <taxon>Metazoa</taxon>
        <taxon>Spiralia</taxon>
        <taxon>Lophotrochozoa</taxon>
        <taxon>Platyhelminthes</taxon>
        <taxon>Rhabditophora</taxon>
        <taxon>Macrostomorpha</taxon>
        <taxon>Macrostomida</taxon>
        <taxon>Macrostomidae</taxon>
        <taxon>Macrostomum</taxon>
    </lineage>
</organism>
<dbReference type="GO" id="GO:0000064">
    <property type="term" value="F:L-ornithine transmembrane transporter activity"/>
    <property type="evidence" value="ECO:0007669"/>
    <property type="project" value="TreeGrafter"/>
</dbReference>
<protein>
    <submittedName>
        <fullName evidence="9">AA_permease_C domain-containing protein</fullName>
    </submittedName>
</protein>
<evidence type="ECO:0000256" key="3">
    <source>
        <dbReference type="ARBA" id="ARBA00022989"/>
    </source>
</evidence>
<feature type="transmembrane region" description="Helical" evidence="6">
    <location>
        <begin position="178"/>
        <end position="195"/>
    </location>
</feature>
<accession>A0A1I8HL10</accession>
<keyword evidence="8" id="KW-1185">Reference proteome</keyword>
<dbReference type="PANTHER" id="PTHR43243">
    <property type="entry name" value="INNER MEMBRANE TRANSPORTER YGJI-RELATED"/>
    <property type="match status" value="1"/>
</dbReference>
<feature type="transmembrane region" description="Helical" evidence="6">
    <location>
        <begin position="79"/>
        <end position="98"/>
    </location>
</feature>
<dbReference type="Proteomes" id="UP000095280">
    <property type="component" value="Unplaced"/>
</dbReference>
<feature type="transmembrane region" description="Helical" evidence="6">
    <location>
        <begin position="393"/>
        <end position="414"/>
    </location>
</feature>
<dbReference type="AlphaFoldDB" id="A0A1I8HL10"/>
<evidence type="ECO:0000256" key="5">
    <source>
        <dbReference type="SAM" id="MobiDB-lite"/>
    </source>
</evidence>
<feature type="transmembrane region" description="Helical" evidence="6">
    <location>
        <begin position="633"/>
        <end position="651"/>
    </location>
</feature>
<dbReference type="InterPro" id="IPR002293">
    <property type="entry name" value="AA/rel_permease1"/>
</dbReference>
<dbReference type="WBParaSite" id="maker-uti_cns_0006753-snap-gene-0.4-mRNA-1">
    <property type="protein sequence ID" value="maker-uti_cns_0006753-snap-gene-0.4-mRNA-1"/>
    <property type="gene ID" value="maker-uti_cns_0006753-snap-gene-0.4"/>
</dbReference>